<dbReference type="InterPro" id="IPR014027">
    <property type="entry name" value="UDP-Glc/GDP-Man_DH_C"/>
</dbReference>
<dbReference type="InterPro" id="IPR017476">
    <property type="entry name" value="UDP-Glc/GDP-Man"/>
</dbReference>
<accession>A0AB39UXF7</accession>
<evidence type="ECO:0000256" key="3">
    <source>
        <dbReference type="ARBA" id="ARBA00012954"/>
    </source>
</evidence>
<proteinExistence type="inferred from homology"/>
<feature type="domain" description="UDP-glucose/GDP-mannose dehydrogenase C-terminal" evidence="13">
    <location>
        <begin position="320"/>
        <end position="424"/>
    </location>
</feature>
<feature type="binding site" evidence="11">
    <location>
        <begin position="255"/>
        <end position="259"/>
    </location>
    <ligand>
        <name>substrate</name>
    </ligand>
</feature>
<dbReference type="InterPro" id="IPR036291">
    <property type="entry name" value="NAD(P)-bd_dom_sf"/>
</dbReference>
<dbReference type="RefSeq" id="WP_369601640.1">
    <property type="nucleotide sequence ID" value="NZ_CP154858.1"/>
</dbReference>
<evidence type="ECO:0000256" key="12">
    <source>
        <dbReference type="PIRSR" id="PIRSR500134-3"/>
    </source>
</evidence>
<dbReference type="AlphaFoldDB" id="A0AB39UXF7"/>
<dbReference type="PIRSF" id="PIRSF000124">
    <property type="entry name" value="UDPglc_GDPman_dh"/>
    <property type="match status" value="1"/>
</dbReference>
<feature type="binding site" evidence="11">
    <location>
        <position position="210"/>
    </location>
    <ligand>
        <name>substrate</name>
    </ligand>
</feature>
<reference evidence="14" key="1">
    <citation type="submission" date="2024-05" db="EMBL/GenBank/DDBJ databases">
        <title>Genome sequencing of novel strain.</title>
        <authorList>
            <person name="Ganbat D."/>
            <person name="Ganbat S."/>
            <person name="Lee S.-J."/>
        </authorList>
    </citation>
    <scope>NUCLEOTIDE SEQUENCE</scope>
    <source>
        <strain evidence="14">SMD15-11</strain>
    </source>
</reference>
<comment type="catalytic activity">
    <reaction evidence="7 9">
        <text>UDP-alpha-D-glucose + 2 NAD(+) + H2O = UDP-alpha-D-glucuronate + 2 NADH + 3 H(+)</text>
        <dbReference type="Rhea" id="RHEA:23596"/>
        <dbReference type="ChEBI" id="CHEBI:15377"/>
        <dbReference type="ChEBI" id="CHEBI:15378"/>
        <dbReference type="ChEBI" id="CHEBI:57540"/>
        <dbReference type="ChEBI" id="CHEBI:57945"/>
        <dbReference type="ChEBI" id="CHEBI:58052"/>
        <dbReference type="ChEBI" id="CHEBI:58885"/>
        <dbReference type="EC" id="1.1.1.22"/>
    </reaction>
</comment>
<evidence type="ECO:0000256" key="7">
    <source>
        <dbReference type="ARBA" id="ARBA00047473"/>
    </source>
</evidence>
<dbReference type="Gene3D" id="3.40.50.720">
    <property type="entry name" value="NAD(P)-binding Rossmann-like Domain"/>
    <property type="match status" value="2"/>
</dbReference>
<dbReference type="SUPFAM" id="SSF52413">
    <property type="entry name" value="UDP-glucose/GDP-mannose dehydrogenase C-terminal domain"/>
    <property type="match status" value="1"/>
</dbReference>
<evidence type="ECO:0000256" key="8">
    <source>
        <dbReference type="ARBA" id="ARBA00053241"/>
    </source>
</evidence>
<dbReference type="InterPro" id="IPR036220">
    <property type="entry name" value="UDP-Glc/GDP-Man_DH_C_sf"/>
</dbReference>
<dbReference type="InterPro" id="IPR014026">
    <property type="entry name" value="UDP-Glc/GDP-Man_DH_dimer"/>
</dbReference>
<dbReference type="InterPro" id="IPR001732">
    <property type="entry name" value="UDP-Glc/GDP-Man_DH_N"/>
</dbReference>
<dbReference type="SUPFAM" id="SSF51735">
    <property type="entry name" value="NAD(P)-binding Rossmann-fold domains"/>
    <property type="match status" value="1"/>
</dbReference>
<evidence type="ECO:0000256" key="11">
    <source>
        <dbReference type="PIRSR" id="PIRSR500134-2"/>
    </source>
</evidence>
<dbReference type="GO" id="GO:0051287">
    <property type="term" value="F:NAD binding"/>
    <property type="evidence" value="ECO:0007669"/>
    <property type="project" value="InterPro"/>
</dbReference>
<dbReference type="Pfam" id="PF03721">
    <property type="entry name" value="UDPG_MGDP_dh_N"/>
    <property type="match status" value="1"/>
</dbReference>
<feature type="active site" description="Nucleophile" evidence="10">
    <location>
        <position position="266"/>
    </location>
</feature>
<dbReference type="GO" id="GO:0000271">
    <property type="term" value="P:polysaccharide biosynthetic process"/>
    <property type="evidence" value="ECO:0007669"/>
    <property type="project" value="InterPro"/>
</dbReference>
<evidence type="ECO:0000259" key="13">
    <source>
        <dbReference type="SMART" id="SM00984"/>
    </source>
</evidence>
<dbReference type="Pfam" id="PF00984">
    <property type="entry name" value="UDPG_MGDP_dh"/>
    <property type="match status" value="1"/>
</dbReference>
<feature type="binding site" evidence="12">
    <location>
        <position position="35"/>
    </location>
    <ligand>
        <name>NAD(+)</name>
        <dbReference type="ChEBI" id="CHEBI:57540"/>
    </ligand>
</feature>
<dbReference type="SUPFAM" id="SSF48179">
    <property type="entry name" value="6-phosphogluconate dehydrogenase C-terminal domain-like"/>
    <property type="match status" value="1"/>
</dbReference>
<evidence type="ECO:0000256" key="6">
    <source>
        <dbReference type="ARBA" id="ARBA00023027"/>
    </source>
</evidence>
<comment type="function">
    <text evidence="8">Catalyzes the conversion of UDP-glucose into UDP-glucuronate, one of the precursors of teichuronic acid.</text>
</comment>
<evidence type="ECO:0000256" key="9">
    <source>
        <dbReference type="PIRNR" id="PIRNR000124"/>
    </source>
</evidence>
<evidence type="ECO:0000256" key="10">
    <source>
        <dbReference type="PIRSR" id="PIRSR500134-1"/>
    </source>
</evidence>
<gene>
    <name evidence="14" type="ORF">AAIA72_01245</name>
</gene>
<dbReference type="Gene3D" id="1.20.5.100">
    <property type="entry name" value="Cytochrome c1, transmembrane anchor, C-terminal"/>
    <property type="match status" value="1"/>
</dbReference>
<dbReference type="Pfam" id="PF03720">
    <property type="entry name" value="UDPG_MGDP_dh_C"/>
    <property type="match status" value="1"/>
</dbReference>
<keyword evidence="6 9" id="KW-0520">NAD</keyword>
<protein>
    <recommendedName>
        <fullName evidence="4 9">UDP-glucose 6-dehydrogenase</fullName>
        <ecNumber evidence="3 9">1.1.1.22</ecNumber>
    </recommendedName>
</protein>
<feature type="binding site" evidence="11">
    <location>
        <position position="263"/>
    </location>
    <ligand>
        <name>substrate</name>
    </ligand>
</feature>
<dbReference type="PROSITE" id="PS51257">
    <property type="entry name" value="PROKAR_LIPOPROTEIN"/>
    <property type="match status" value="1"/>
</dbReference>
<keyword evidence="5 9" id="KW-0560">Oxidoreductase</keyword>
<feature type="binding site" evidence="11">
    <location>
        <position position="327"/>
    </location>
    <ligand>
        <name>substrate</name>
    </ligand>
</feature>
<dbReference type="FunFam" id="1.20.5.100:FF:000001">
    <property type="entry name" value="UDP-glucose 6-dehydrogenase"/>
    <property type="match status" value="1"/>
</dbReference>
<feature type="binding site" evidence="12">
    <location>
        <position position="30"/>
    </location>
    <ligand>
        <name>NAD(+)</name>
        <dbReference type="ChEBI" id="CHEBI:57540"/>
    </ligand>
</feature>
<sequence>MKIAIFGTGYVGLVTGACLADAGHHVMCVDVDEAKIEGLRNGVIPIYEPGLENIVKANAAAGRLQFTTDAREAIEFGLVQFIAVGTPPDEDGSADLRYVLQVASTIGQHMTDYRVVVDKSTVPVGTGDRVRRTIAEALAERGEAIPFDVVSNPEFLKEGDAVNDFMKPDRIVIGAESERAVEVLREVYEPFNRNRERIIVMDVRSAELTKYAANAMLATKISFMNEIANLAERLGADVESVRKGIGSDPRIGYHFIYPGCGYGGSCFPKDVKALVSTAREVGHPARLLEAVEDVNDRQKNVLFEKIYAEFGEDLKGKTFAVWGLAFKPNTDDMREASSRRLMEQLWEAGASVQAYDPEAMKETQRIYGERDDLTLCGTKEQALRNADALVICTEWKEFRSPDFELIARTLRQPLIFDGRNLYDPARMERYGLRYFGIGRGLSVKPVL</sequence>
<evidence type="ECO:0000256" key="2">
    <source>
        <dbReference type="ARBA" id="ARBA00006601"/>
    </source>
</evidence>
<feature type="binding site" evidence="12">
    <location>
        <position position="86"/>
    </location>
    <ligand>
        <name>NAD(+)</name>
        <dbReference type="ChEBI" id="CHEBI:57540"/>
    </ligand>
</feature>
<dbReference type="InterPro" id="IPR028357">
    <property type="entry name" value="UDPglc_DH_bac"/>
</dbReference>
<name>A0AB39UXF7_9GAMM</name>
<feature type="binding site" evidence="12">
    <location>
        <position position="158"/>
    </location>
    <ligand>
        <name>NAD(+)</name>
        <dbReference type="ChEBI" id="CHEBI:57540"/>
    </ligand>
</feature>
<feature type="binding site" evidence="12">
    <location>
        <position position="121"/>
    </location>
    <ligand>
        <name>NAD(+)</name>
        <dbReference type="ChEBI" id="CHEBI:57540"/>
    </ligand>
</feature>
<feature type="binding site" evidence="11">
    <location>
        <begin position="155"/>
        <end position="158"/>
    </location>
    <ligand>
        <name>substrate</name>
    </ligand>
</feature>
<dbReference type="EC" id="1.1.1.22" evidence="3 9"/>
<evidence type="ECO:0000313" key="14">
    <source>
        <dbReference type="EMBL" id="XDT72636.1"/>
    </source>
</evidence>
<evidence type="ECO:0000256" key="1">
    <source>
        <dbReference type="ARBA" id="ARBA00004701"/>
    </source>
</evidence>
<dbReference type="InterPro" id="IPR008927">
    <property type="entry name" value="6-PGluconate_DH-like_C_sf"/>
</dbReference>
<feature type="binding site" evidence="12">
    <location>
        <position position="334"/>
    </location>
    <ligand>
        <name>NAD(+)</name>
        <dbReference type="ChEBI" id="CHEBI:57540"/>
    </ligand>
</feature>
<dbReference type="EMBL" id="CP154858">
    <property type="protein sequence ID" value="XDT72636.1"/>
    <property type="molecule type" value="Genomic_DNA"/>
</dbReference>
<dbReference type="GO" id="GO:0003979">
    <property type="term" value="F:UDP-glucose 6-dehydrogenase activity"/>
    <property type="evidence" value="ECO:0007669"/>
    <property type="project" value="UniProtKB-EC"/>
</dbReference>
<feature type="binding site" evidence="12">
    <location>
        <position position="269"/>
    </location>
    <ligand>
        <name>NAD(+)</name>
        <dbReference type="ChEBI" id="CHEBI:57540"/>
    </ligand>
</feature>
<organism evidence="14">
    <name type="scientific">Thermohahella caldifontis</name>
    <dbReference type="NCBI Taxonomy" id="3142973"/>
    <lineage>
        <taxon>Bacteria</taxon>
        <taxon>Pseudomonadati</taxon>
        <taxon>Pseudomonadota</taxon>
        <taxon>Gammaproteobacteria</taxon>
        <taxon>Oceanospirillales</taxon>
        <taxon>Hahellaceae</taxon>
        <taxon>Thermohahella</taxon>
    </lineage>
</organism>
<dbReference type="NCBIfam" id="TIGR03026">
    <property type="entry name" value="NDP-sugDHase"/>
    <property type="match status" value="1"/>
</dbReference>
<dbReference type="PANTHER" id="PTHR43750">
    <property type="entry name" value="UDP-GLUCOSE 6-DEHYDROGENASE TUAD"/>
    <property type="match status" value="1"/>
</dbReference>
<dbReference type="SMART" id="SM00984">
    <property type="entry name" value="UDPG_MGDP_dh_C"/>
    <property type="match status" value="1"/>
</dbReference>
<dbReference type="PIRSF" id="PIRSF500134">
    <property type="entry name" value="UDPglc_DH_bac"/>
    <property type="match status" value="1"/>
</dbReference>
<comment type="similarity">
    <text evidence="2 9">Belongs to the UDP-glucose/GDP-mannose dehydrogenase family.</text>
</comment>
<dbReference type="KEGG" id="tcd:AAIA72_01245"/>
<evidence type="ECO:0000256" key="4">
    <source>
        <dbReference type="ARBA" id="ARBA00015132"/>
    </source>
</evidence>
<evidence type="ECO:0000256" key="5">
    <source>
        <dbReference type="ARBA" id="ARBA00023002"/>
    </source>
</evidence>
<comment type="pathway">
    <text evidence="1">Nucleotide-sugar biosynthesis; UDP-alpha-D-glucuronate biosynthesis; UDP-alpha-D-glucuronate from UDP-alpha-D-glucose: step 1/1.</text>
</comment>
<dbReference type="PANTHER" id="PTHR43750:SF3">
    <property type="entry name" value="UDP-GLUCOSE 6-DEHYDROGENASE TUAD"/>
    <property type="match status" value="1"/>
</dbReference>